<dbReference type="InterPro" id="IPR000073">
    <property type="entry name" value="AB_hydrolase_1"/>
</dbReference>
<keyword evidence="4" id="KW-1185">Reference proteome</keyword>
<dbReference type="AlphaFoldDB" id="A0ABD1ZD18"/>
<proteinExistence type="predicted"/>
<dbReference type="Gene3D" id="3.40.50.1820">
    <property type="entry name" value="alpha/beta hydrolase"/>
    <property type="match status" value="1"/>
</dbReference>
<dbReference type="PANTHER" id="PTHR10992">
    <property type="entry name" value="METHYLESTERASE FAMILY MEMBER"/>
    <property type="match status" value="1"/>
</dbReference>
<protein>
    <recommendedName>
        <fullName evidence="2">AB hydrolase-1 domain-containing protein</fullName>
    </recommendedName>
</protein>
<keyword evidence="1" id="KW-0732">Signal</keyword>
<evidence type="ECO:0000256" key="1">
    <source>
        <dbReference type="SAM" id="SignalP"/>
    </source>
</evidence>
<dbReference type="EMBL" id="JBHFFA010000002">
    <property type="protein sequence ID" value="KAL2644839.1"/>
    <property type="molecule type" value="Genomic_DNA"/>
</dbReference>
<organism evidence="3 4">
    <name type="scientific">Riccia fluitans</name>
    <dbReference type="NCBI Taxonomy" id="41844"/>
    <lineage>
        <taxon>Eukaryota</taxon>
        <taxon>Viridiplantae</taxon>
        <taxon>Streptophyta</taxon>
        <taxon>Embryophyta</taxon>
        <taxon>Marchantiophyta</taxon>
        <taxon>Marchantiopsida</taxon>
        <taxon>Marchantiidae</taxon>
        <taxon>Marchantiales</taxon>
        <taxon>Ricciaceae</taxon>
        <taxon>Riccia</taxon>
    </lineage>
</organism>
<feature type="chain" id="PRO_5044895014" description="AB hydrolase-1 domain-containing protein" evidence="1">
    <location>
        <begin position="21"/>
        <end position="288"/>
    </location>
</feature>
<dbReference type="InterPro" id="IPR045889">
    <property type="entry name" value="MES/HNL"/>
</dbReference>
<dbReference type="PANTHER" id="PTHR10992:SF1086">
    <property type="entry name" value="AB HYDROLASE-1 DOMAIN-CONTAINING PROTEIN"/>
    <property type="match status" value="1"/>
</dbReference>
<dbReference type="Pfam" id="PF12697">
    <property type="entry name" value="Abhydrolase_6"/>
    <property type="match status" value="1"/>
</dbReference>
<reference evidence="3 4" key="1">
    <citation type="submission" date="2024-09" db="EMBL/GenBank/DDBJ databases">
        <title>Chromosome-scale assembly of Riccia fluitans.</title>
        <authorList>
            <person name="Paukszto L."/>
            <person name="Sawicki J."/>
            <person name="Karawczyk K."/>
            <person name="Piernik-Szablinska J."/>
            <person name="Szczecinska M."/>
            <person name="Mazdziarz M."/>
        </authorList>
    </citation>
    <scope>NUCLEOTIDE SEQUENCE [LARGE SCALE GENOMIC DNA]</scope>
    <source>
        <strain evidence="3">Rf_01</strain>
        <tissue evidence="3">Aerial parts of the thallus</tissue>
    </source>
</reference>
<feature type="signal peptide" evidence="1">
    <location>
        <begin position="1"/>
        <end position="20"/>
    </location>
</feature>
<name>A0ABD1ZD18_9MARC</name>
<dbReference type="Proteomes" id="UP001605036">
    <property type="component" value="Unassembled WGS sequence"/>
</dbReference>
<dbReference type="PRINTS" id="PR00111">
    <property type="entry name" value="ABHYDROLASE"/>
</dbReference>
<dbReference type="InterPro" id="IPR029058">
    <property type="entry name" value="AB_hydrolase_fold"/>
</dbReference>
<accession>A0ABD1ZD18</accession>
<feature type="domain" description="AB hydrolase-1" evidence="2">
    <location>
        <begin position="43"/>
        <end position="271"/>
    </location>
</feature>
<dbReference type="SUPFAM" id="SSF53474">
    <property type="entry name" value="alpha/beta-Hydrolases"/>
    <property type="match status" value="1"/>
</dbReference>
<evidence type="ECO:0000313" key="4">
    <source>
        <dbReference type="Proteomes" id="UP001605036"/>
    </source>
</evidence>
<gene>
    <name evidence="3" type="ORF">R1flu_012426</name>
</gene>
<sequence length="288" mass="32389">MISRVLATFVLLSIPLSSLGIRFDPSDAPVGPDSRVPASDTYVFVHGVAQAAWAWYRIETMFQESGFNTMAIDLTGHGKDKTKADSVTTLSFYAKPLTDYLASSKKKVILVAHGLGGAPASYAMEAYPEKIAKAVFLSAVMPLSGESSLDLLKDKFPALKENCYVVNYNNPANPHPTSVMMNMTNSRYFYYNRSPVQDVTLAEHLLEETPWAVFYDDMKLTDANYGSIHRYFIRTGEDRVIPWDLQQSIIDHNPPQKFFTLKNGDHSAFFSETPWLFKLLKEISYIQD</sequence>
<comment type="caution">
    <text evidence="3">The sequence shown here is derived from an EMBL/GenBank/DDBJ whole genome shotgun (WGS) entry which is preliminary data.</text>
</comment>
<evidence type="ECO:0000313" key="3">
    <source>
        <dbReference type="EMBL" id="KAL2644839.1"/>
    </source>
</evidence>
<evidence type="ECO:0000259" key="2">
    <source>
        <dbReference type="Pfam" id="PF12697"/>
    </source>
</evidence>